<dbReference type="InterPro" id="IPR023780">
    <property type="entry name" value="Chromo_domain"/>
</dbReference>
<dbReference type="SUPFAM" id="SSF54160">
    <property type="entry name" value="Chromo domain-like"/>
    <property type="match status" value="1"/>
</dbReference>
<feature type="domain" description="Ubiquitin-like protease family profile" evidence="5">
    <location>
        <begin position="750"/>
        <end position="918"/>
    </location>
</feature>
<gene>
    <name evidence="6" type="ORF">PLOB_00010721</name>
</gene>
<accession>A0ABN8QTG8</accession>
<keyword evidence="7" id="KW-1185">Reference proteome</keyword>
<dbReference type="Proteomes" id="UP001159405">
    <property type="component" value="Unassembled WGS sequence"/>
</dbReference>
<dbReference type="Pfam" id="PF00385">
    <property type="entry name" value="Chromo"/>
    <property type="match status" value="1"/>
</dbReference>
<dbReference type="SUPFAM" id="SSF54001">
    <property type="entry name" value="Cysteine proteinases"/>
    <property type="match status" value="1"/>
</dbReference>
<keyword evidence="3" id="KW-0378">Hydrolase</keyword>
<dbReference type="Gene3D" id="3.40.395.10">
    <property type="entry name" value="Adenoviral Proteinase, Chain A"/>
    <property type="match status" value="1"/>
</dbReference>
<keyword evidence="2" id="KW-0645">Protease</keyword>
<feature type="compositionally biased region" description="Acidic residues" evidence="4">
    <location>
        <begin position="179"/>
        <end position="198"/>
    </location>
</feature>
<dbReference type="InterPro" id="IPR016197">
    <property type="entry name" value="Chromo-like_dom_sf"/>
</dbReference>
<dbReference type="EMBL" id="CALNXK010000155">
    <property type="protein sequence ID" value="CAH3170314.1"/>
    <property type="molecule type" value="Genomic_DNA"/>
</dbReference>
<feature type="region of interest" description="Disordered" evidence="4">
    <location>
        <begin position="162"/>
        <end position="202"/>
    </location>
</feature>
<proteinExistence type="inferred from homology"/>
<feature type="compositionally biased region" description="Low complexity" evidence="4">
    <location>
        <begin position="457"/>
        <end position="466"/>
    </location>
</feature>
<feature type="compositionally biased region" description="Basic and acidic residues" evidence="4">
    <location>
        <begin position="493"/>
        <end position="502"/>
    </location>
</feature>
<evidence type="ECO:0000256" key="3">
    <source>
        <dbReference type="ARBA" id="ARBA00022801"/>
    </source>
</evidence>
<protein>
    <recommendedName>
        <fullName evidence="5">Ubiquitin-like protease family profile domain-containing protein</fullName>
    </recommendedName>
</protein>
<sequence>MFLHFKELGHIWASPYNSGTKVTERIIGEMQGKTTELERCSEVQFNLNAKQRLSSAGANVKASNKRKNMAFAFKEMKHTSNYKYSNDFTSVKATQVRAHREGIKQGQALFSKYLPQECINLLKETGNWDVPYKFTKPRGFTVVEGDLPAGYNKLDKSFTDTHLEESVNTVEDGENQKVDEEDEEEDEKEIEEERESEGDAGGRAWKVSRYTNGRLSYVHIKQALKLLLPREYISRCRQKRHWASKYLPGKEHENPKHDIFKYCDIALKVTQDGKRKYRIGRVEAMESTKDSSEVISFQLKSKATVRIQFSMYQREDDIYFVPADVLLSDWKSQSSIIGTVNMQTTPGKRGSFTLHPSCNESLQKLGISPFNADDCNSPTEDEQVDPSTSLIDDEFYEVDDVVDRRLSKDAHCYEYKVRFKGYGPQDDMWLPASFFNRSIHFGSTSKFGRKRKHTVDPDNNSRSNASRSDRREMRSSRKQSKPQTSTKRNGKLNHHDHSKDHMAPSVSKTSVMDAKAHQVLSGVSLSERPKESPSSQRNVPKSKRRKCSKKENKGRLFHSSSLVQMTDSGSTEIIDTNTGFVGSEQDKAISVDVVIDERNTSVSGILVDVVRNNENFFHPRQLLSQASYPPVDGALTVFEIVTESGNNLTDPTQVFVLPPQSVLSEIEEKLNKSKTTPLFFKFPGYGIFDRDGIRVLGRFHLVKSLKRQVQFEEKWLKQAFNNEEYEQEVTAAMLDRWNKDRSFLASYGNYKVTSQVLSSLVGERNLCNEIIDFLIQKYCDKANAVEMHHGLNILLSSFLSTGAILRNVVERLSLTNDMEKVGQMFLPVHLHNSHWGLAVFSVSEKTISFDDGFHCAIPEELKRNSKEILKIIHKTTGNEMYLPVVWNNFKRFKVPMPDQPTNGSGSCGVAEICTVRDICNGLLHTYSWTYEDAPTLRAELMVEILDLERK</sequence>
<comment type="similarity">
    <text evidence="1">Belongs to the peptidase C48 family.</text>
</comment>
<evidence type="ECO:0000256" key="4">
    <source>
        <dbReference type="SAM" id="MobiDB-lite"/>
    </source>
</evidence>
<evidence type="ECO:0000313" key="7">
    <source>
        <dbReference type="Proteomes" id="UP001159405"/>
    </source>
</evidence>
<organism evidence="6 7">
    <name type="scientific">Porites lobata</name>
    <dbReference type="NCBI Taxonomy" id="104759"/>
    <lineage>
        <taxon>Eukaryota</taxon>
        <taxon>Metazoa</taxon>
        <taxon>Cnidaria</taxon>
        <taxon>Anthozoa</taxon>
        <taxon>Hexacorallia</taxon>
        <taxon>Scleractinia</taxon>
        <taxon>Fungiina</taxon>
        <taxon>Poritidae</taxon>
        <taxon>Porites</taxon>
    </lineage>
</organism>
<evidence type="ECO:0000313" key="6">
    <source>
        <dbReference type="EMBL" id="CAH3170314.1"/>
    </source>
</evidence>
<reference evidence="6 7" key="1">
    <citation type="submission" date="2022-05" db="EMBL/GenBank/DDBJ databases">
        <authorList>
            <consortium name="Genoscope - CEA"/>
            <person name="William W."/>
        </authorList>
    </citation>
    <scope>NUCLEOTIDE SEQUENCE [LARGE SCALE GENOMIC DNA]</scope>
</reference>
<dbReference type="InterPro" id="IPR003653">
    <property type="entry name" value="Peptidase_C48_C"/>
</dbReference>
<dbReference type="PROSITE" id="PS50600">
    <property type="entry name" value="ULP_PROTEASE"/>
    <property type="match status" value="1"/>
</dbReference>
<comment type="caution">
    <text evidence="6">The sequence shown here is derived from an EMBL/GenBank/DDBJ whole genome shotgun (WGS) entry which is preliminary data.</text>
</comment>
<dbReference type="Gene3D" id="2.40.50.40">
    <property type="match status" value="1"/>
</dbReference>
<dbReference type="InterPro" id="IPR038765">
    <property type="entry name" value="Papain-like_cys_pep_sf"/>
</dbReference>
<evidence type="ECO:0000259" key="5">
    <source>
        <dbReference type="PROSITE" id="PS50600"/>
    </source>
</evidence>
<evidence type="ECO:0000256" key="2">
    <source>
        <dbReference type="ARBA" id="ARBA00022670"/>
    </source>
</evidence>
<name>A0ABN8QTG8_9CNID</name>
<evidence type="ECO:0000256" key="1">
    <source>
        <dbReference type="ARBA" id="ARBA00005234"/>
    </source>
</evidence>
<feature type="region of interest" description="Disordered" evidence="4">
    <location>
        <begin position="446"/>
        <end position="554"/>
    </location>
</feature>